<accession>A0A915KG45</accession>
<organism evidence="1 2">
    <name type="scientific">Romanomermis culicivorax</name>
    <name type="common">Nematode worm</name>
    <dbReference type="NCBI Taxonomy" id="13658"/>
    <lineage>
        <taxon>Eukaryota</taxon>
        <taxon>Metazoa</taxon>
        <taxon>Ecdysozoa</taxon>
        <taxon>Nematoda</taxon>
        <taxon>Enoplea</taxon>
        <taxon>Dorylaimia</taxon>
        <taxon>Mermithida</taxon>
        <taxon>Mermithoidea</taxon>
        <taxon>Mermithidae</taxon>
        <taxon>Romanomermis</taxon>
    </lineage>
</organism>
<reference evidence="2" key="1">
    <citation type="submission" date="2022-11" db="UniProtKB">
        <authorList>
            <consortium name="WormBaseParasite"/>
        </authorList>
    </citation>
    <scope>IDENTIFICATION</scope>
</reference>
<dbReference type="AlphaFoldDB" id="A0A915KG45"/>
<protein>
    <submittedName>
        <fullName evidence="2">Uncharacterized protein</fullName>
    </submittedName>
</protein>
<proteinExistence type="predicted"/>
<sequence>MLNHNHILTPKNCTIKLIVLMLGPRGTKSSHCHSLTFINRKTQELKSEQIKVYQNWDSWSQLACRKKFFDDKIQIIPEREQERVLHMSKYYLLPKKIMKIPVNTTKIKAKTFATVKIS</sequence>
<dbReference type="Proteomes" id="UP000887565">
    <property type="component" value="Unplaced"/>
</dbReference>
<keyword evidence="1" id="KW-1185">Reference proteome</keyword>
<name>A0A915KG45_ROMCU</name>
<evidence type="ECO:0000313" key="1">
    <source>
        <dbReference type="Proteomes" id="UP000887565"/>
    </source>
</evidence>
<dbReference type="WBParaSite" id="nRc.2.0.1.t36934-RA">
    <property type="protein sequence ID" value="nRc.2.0.1.t36934-RA"/>
    <property type="gene ID" value="nRc.2.0.1.g36934"/>
</dbReference>
<evidence type="ECO:0000313" key="2">
    <source>
        <dbReference type="WBParaSite" id="nRc.2.0.1.t36934-RA"/>
    </source>
</evidence>